<proteinExistence type="predicted"/>
<dbReference type="GO" id="GO:0061630">
    <property type="term" value="F:ubiquitin protein ligase activity"/>
    <property type="evidence" value="ECO:0007669"/>
    <property type="project" value="TreeGrafter"/>
</dbReference>
<protein>
    <recommendedName>
        <fullName evidence="3">RING-type domain-containing protein</fullName>
    </recommendedName>
</protein>
<dbReference type="PROSITE" id="PS50089">
    <property type="entry name" value="ZF_RING_2"/>
    <property type="match status" value="1"/>
</dbReference>
<evidence type="ECO:0000256" key="1">
    <source>
        <dbReference type="PROSITE-ProRule" id="PRU00175"/>
    </source>
</evidence>
<dbReference type="Gene3D" id="3.30.40.10">
    <property type="entry name" value="Zinc/RING finger domain, C3HC4 (zinc finger)"/>
    <property type="match status" value="1"/>
</dbReference>
<dbReference type="GO" id="GO:0006511">
    <property type="term" value="P:ubiquitin-dependent protein catabolic process"/>
    <property type="evidence" value="ECO:0007669"/>
    <property type="project" value="TreeGrafter"/>
</dbReference>
<evidence type="ECO:0000313" key="4">
    <source>
        <dbReference type="EMBL" id="RRT41316.1"/>
    </source>
</evidence>
<keyword evidence="1" id="KW-0479">Metal-binding</keyword>
<feature type="compositionally biased region" description="Low complexity" evidence="2">
    <location>
        <begin position="63"/>
        <end position="81"/>
    </location>
</feature>
<evidence type="ECO:0000313" key="5">
    <source>
        <dbReference type="Proteomes" id="UP000287651"/>
    </source>
</evidence>
<gene>
    <name evidence="4" type="ORF">B296_00043141</name>
</gene>
<dbReference type="EMBL" id="AMZH03018667">
    <property type="protein sequence ID" value="RRT41316.1"/>
    <property type="molecule type" value="Genomic_DNA"/>
</dbReference>
<evidence type="ECO:0000259" key="3">
    <source>
        <dbReference type="PROSITE" id="PS50089"/>
    </source>
</evidence>
<feature type="domain" description="RING-type" evidence="3">
    <location>
        <begin position="125"/>
        <end position="166"/>
    </location>
</feature>
<dbReference type="GO" id="GO:0008270">
    <property type="term" value="F:zinc ion binding"/>
    <property type="evidence" value="ECO:0007669"/>
    <property type="project" value="UniProtKB-KW"/>
</dbReference>
<dbReference type="FunFam" id="3.30.40.10:FF:000611">
    <property type="entry name" value="Zinc finger family protein"/>
    <property type="match status" value="1"/>
</dbReference>
<organism evidence="4 5">
    <name type="scientific">Ensete ventricosum</name>
    <name type="common">Abyssinian banana</name>
    <name type="synonym">Musa ensete</name>
    <dbReference type="NCBI Taxonomy" id="4639"/>
    <lineage>
        <taxon>Eukaryota</taxon>
        <taxon>Viridiplantae</taxon>
        <taxon>Streptophyta</taxon>
        <taxon>Embryophyta</taxon>
        <taxon>Tracheophyta</taxon>
        <taxon>Spermatophyta</taxon>
        <taxon>Magnoliopsida</taxon>
        <taxon>Liliopsida</taxon>
        <taxon>Zingiberales</taxon>
        <taxon>Musaceae</taxon>
        <taxon>Ensete</taxon>
    </lineage>
</organism>
<dbReference type="CDD" id="cd16454">
    <property type="entry name" value="RING-H2_PA-TM-RING"/>
    <property type="match status" value="1"/>
</dbReference>
<evidence type="ECO:0000256" key="2">
    <source>
        <dbReference type="SAM" id="MobiDB-lite"/>
    </source>
</evidence>
<dbReference type="PANTHER" id="PTHR22765:SF348">
    <property type="entry name" value="OS09G0446275 PROTEIN"/>
    <property type="match status" value="1"/>
</dbReference>
<feature type="region of interest" description="Disordered" evidence="2">
    <location>
        <begin position="59"/>
        <end position="82"/>
    </location>
</feature>
<accession>A0A426XP97</accession>
<dbReference type="SMART" id="SM00184">
    <property type="entry name" value="RING"/>
    <property type="match status" value="1"/>
</dbReference>
<dbReference type="Proteomes" id="UP000287651">
    <property type="component" value="Unassembled WGS sequence"/>
</dbReference>
<comment type="caution">
    <text evidence="4">The sequence shown here is derived from an EMBL/GenBank/DDBJ whole genome shotgun (WGS) entry which is preliminary data.</text>
</comment>
<feature type="region of interest" description="Disordered" evidence="2">
    <location>
        <begin position="1"/>
        <end position="32"/>
    </location>
</feature>
<reference evidence="4 5" key="1">
    <citation type="journal article" date="2014" name="Agronomy (Basel)">
        <title>A Draft Genome Sequence for Ensete ventricosum, the Drought-Tolerant Tree Against Hunger.</title>
        <authorList>
            <person name="Harrison J."/>
            <person name="Moore K.A."/>
            <person name="Paszkiewicz K."/>
            <person name="Jones T."/>
            <person name="Grant M."/>
            <person name="Ambacheew D."/>
            <person name="Muzemil S."/>
            <person name="Studholme D.J."/>
        </authorList>
    </citation>
    <scope>NUCLEOTIDE SEQUENCE [LARGE SCALE GENOMIC DNA]</scope>
</reference>
<dbReference type="AlphaFoldDB" id="A0A426XP97"/>
<keyword evidence="1" id="KW-0862">Zinc</keyword>
<sequence>MLPGVELARKRRVHHRHEVGTPPNLPSSARLPFSDRLPAAAMDETTLAARVRLEEKLRGLMGSRRPSPSSSSSSSPPSTRSNIEEISTLRAATGEITTRVIATELPKRRSISVALQRTGSRADLCAVCLDEVQAKQRVTRLPCSHKYHTECVLPWLAAHSHCPCCRSQVPSSDRLS</sequence>
<dbReference type="Pfam" id="PF13639">
    <property type="entry name" value="zf-RING_2"/>
    <property type="match status" value="1"/>
</dbReference>
<keyword evidence="1" id="KW-0863">Zinc-finger</keyword>
<dbReference type="InterPro" id="IPR013083">
    <property type="entry name" value="Znf_RING/FYVE/PHD"/>
</dbReference>
<name>A0A426XP97_ENSVE</name>
<dbReference type="PANTHER" id="PTHR22765">
    <property type="entry name" value="RING FINGER AND PROTEASE ASSOCIATED DOMAIN-CONTAINING"/>
    <property type="match status" value="1"/>
</dbReference>
<dbReference type="InterPro" id="IPR051826">
    <property type="entry name" value="E3_ubiquitin-ligase_domain"/>
</dbReference>
<dbReference type="InterPro" id="IPR001841">
    <property type="entry name" value="Znf_RING"/>
</dbReference>
<dbReference type="SUPFAM" id="SSF57850">
    <property type="entry name" value="RING/U-box"/>
    <property type="match status" value="1"/>
</dbReference>